<name>A0ABD0KU60_9CAEN</name>
<keyword evidence="3" id="KW-1185">Reference proteome</keyword>
<evidence type="ECO:0008006" key="4">
    <source>
        <dbReference type="Google" id="ProtNLM"/>
    </source>
</evidence>
<feature type="transmembrane region" description="Helical" evidence="1">
    <location>
        <begin position="33"/>
        <end position="52"/>
    </location>
</feature>
<evidence type="ECO:0000256" key="1">
    <source>
        <dbReference type="SAM" id="Phobius"/>
    </source>
</evidence>
<dbReference type="EMBL" id="JACVVK020000126">
    <property type="protein sequence ID" value="KAK7490473.1"/>
    <property type="molecule type" value="Genomic_DNA"/>
</dbReference>
<dbReference type="Gene3D" id="3.90.550.20">
    <property type="match status" value="1"/>
</dbReference>
<proteinExistence type="predicted"/>
<evidence type="ECO:0000313" key="3">
    <source>
        <dbReference type="Proteomes" id="UP001519460"/>
    </source>
</evidence>
<keyword evidence="1" id="KW-0812">Transmembrane</keyword>
<gene>
    <name evidence="2" type="ORF">BaRGS_00018259</name>
</gene>
<dbReference type="Pfam" id="PF04488">
    <property type="entry name" value="Gly_transf_sug"/>
    <property type="match status" value="1"/>
</dbReference>
<protein>
    <recommendedName>
        <fullName evidence="4">Glycosyltransferase</fullName>
    </recommendedName>
</protein>
<reference evidence="2 3" key="1">
    <citation type="journal article" date="2023" name="Sci. Data">
        <title>Genome assembly of the Korean intertidal mud-creeper Batillaria attramentaria.</title>
        <authorList>
            <person name="Patra A.K."/>
            <person name="Ho P.T."/>
            <person name="Jun S."/>
            <person name="Lee S.J."/>
            <person name="Kim Y."/>
            <person name="Won Y.J."/>
        </authorList>
    </citation>
    <scope>NUCLEOTIDE SEQUENCE [LARGE SCALE GENOMIC DNA]</scope>
    <source>
        <strain evidence="2">Wonlab-2016</strain>
    </source>
</reference>
<comment type="caution">
    <text evidence="2">The sequence shown here is derived from an EMBL/GenBank/DDBJ whole genome shotgun (WGS) entry which is preliminary data.</text>
</comment>
<accession>A0ABD0KU60</accession>
<dbReference type="Proteomes" id="UP001519460">
    <property type="component" value="Unassembled WGS sequence"/>
</dbReference>
<dbReference type="InterPro" id="IPR007577">
    <property type="entry name" value="GlycoTrfase_DXD_sugar-bd_CS"/>
</dbReference>
<keyword evidence="1" id="KW-1133">Transmembrane helix</keyword>
<dbReference type="SUPFAM" id="SSF53448">
    <property type="entry name" value="Nucleotide-diphospho-sugar transferases"/>
    <property type="match status" value="1"/>
</dbReference>
<evidence type="ECO:0000313" key="2">
    <source>
        <dbReference type="EMBL" id="KAK7490473.1"/>
    </source>
</evidence>
<dbReference type="InterPro" id="IPR029044">
    <property type="entry name" value="Nucleotide-diphossugar_trans"/>
</dbReference>
<keyword evidence="1" id="KW-0472">Membrane</keyword>
<organism evidence="2 3">
    <name type="scientific">Batillaria attramentaria</name>
    <dbReference type="NCBI Taxonomy" id="370345"/>
    <lineage>
        <taxon>Eukaryota</taxon>
        <taxon>Metazoa</taxon>
        <taxon>Spiralia</taxon>
        <taxon>Lophotrochozoa</taxon>
        <taxon>Mollusca</taxon>
        <taxon>Gastropoda</taxon>
        <taxon>Caenogastropoda</taxon>
        <taxon>Sorbeoconcha</taxon>
        <taxon>Cerithioidea</taxon>
        <taxon>Batillariidae</taxon>
        <taxon>Batillaria</taxon>
    </lineage>
</organism>
<dbReference type="PANTHER" id="PTHR46830:SF1">
    <property type="entry name" value="ALPHA-1,4-N-ACETYLGLUCOSAMINYLTRANSFERASE"/>
    <property type="match status" value="1"/>
</dbReference>
<sequence length="589" mass="68587">MAEIPVRKIFYLVASTMKQWCLNRLVRLRKRHVRIFCCVLICLLIPYNFMFYSRGCRHTKVLYNPDRPDTFHHGYPKHLPDHLFPEVSVNTDPAMQALELLASPVPPVVHFVWCDRDYFQFQNYISILAAVKLLKPASIYFHYMQEPELDVDGYYQFYMDLKQMLPNLIQKPLASFSQGCSEDIQTKMDFIVDLLKPDGGIYINENTVITDSLTRHRKEHFNYATHSNTLALVLMSSTFAEQTKPGDVSVVNDKREGGIKFSCASYSQYRKGQDVHCAFVTKQIFPADIFESMDDFGSLARWVAYGRTDLLKPAPANTTVIPNIVHYVWLGDRPFKYFYYLSLLSSLYILNADMVFIHGDIKPKGPYWDKIKSHKRVTFSVRDFPAAIFTEPIVKFASHASDYLRGDVLIRYGGIYMDWDVLWVNPIPNHLRRYETVMCPDFPATGAFPDVFNMGVLLAAQGSHYLRFFLESYHHYLDSHWSYNAIHIPYKVYEKHADLVYVDRHLQVICATGECHPVWVPDFKDPNVHHLSSASFDWRRDTYAMHWTHPDPEEFTSEQSLMDSISLFGSIGKHVLRMAEQRLEKELRR</sequence>
<dbReference type="PANTHER" id="PTHR46830">
    <property type="entry name" value="TRANSFERASE, PUTATIVE-RELATED"/>
    <property type="match status" value="1"/>
</dbReference>
<dbReference type="AlphaFoldDB" id="A0ABD0KU60"/>